<evidence type="ECO:0000256" key="3">
    <source>
        <dbReference type="ARBA" id="ARBA00022490"/>
    </source>
</evidence>
<reference evidence="8" key="2">
    <citation type="submission" date="2007-04" db="EMBL/GenBank/DDBJ databases">
        <title>The genome of the human body louse.</title>
        <authorList>
            <consortium name="The Human Body Louse Genome Consortium"/>
            <person name="Kirkness E."/>
            <person name="Walenz B."/>
            <person name="Hass B."/>
            <person name="Bruggner R."/>
            <person name="Strausberg R."/>
        </authorList>
    </citation>
    <scope>NUCLEOTIDE SEQUENCE</scope>
    <source>
        <strain evidence="8">USDA</strain>
    </source>
</reference>
<reference evidence="8" key="1">
    <citation type="submission" date="2007-04" db="EMBL/GenBank/DDBJ databases">
        <title>Annotation of Pediculus humanus corporis strain USDA.</title>
        <authorList>
            <person name="Kirkness E."/>
            <person name="Hannick L."/>
            <person name="Hass B."/>
            <person name="Bruggner R."/>
            <person name="Lawson D."/>
            <person name="Bidwell S."/>
            <person name="Joardar V."/>
            <person name="Caler E."/>
            <person name="Walenz B."/>
            <person name="Inman J."/>
            <person name="Schobel S."/>
            <person name="Galinsky K."/>
            <person name="Amedeo P."/>
            <person name="Strausberg R."/>
        </authorList>
    </citation>
    <scope>NUCLEOTIDE SEQUENCE</scope>
    <source>
        <strain evidence="8">USDA</strain>
    </source>
</reference>
<dbReference type="Proteomes" id="UP000009046">
    <property type="component" value="Unassembled WGS sequence"/>
</dbReference>
<keyword evidence="4" id="KW-0853">WD repeat</keyword>
<name>E0VJR5_PEDHC</name>
<organism>
    <name type="scientific">Pediculus humanus subsp. corporis</name>
    <name type="common">Body louse</name>
    <dbReference type="NCBI Taxonomy" id="121224"/>
    <lineage>
        <taxon>Eukaryota</taxon>
        <taxon>Metazoa</taxon>
        <taxon>Ecdysozoa</taxon>
        <taxon>Arthropoda</taxon>
        <taxon>Hexapoda</taxon>
        <taxon>Insecta</taxon>
        <taxon>Pterygota</taxon>
        <taxon>Neoptera</taxon>
        <taxon>Paraneoptera</taxon>
        <taxon>Psocodea</taxon>
        <taxon>Troctomorpha</taxon>
        <taxon>Phthiraptera</taxon>
        <taxon>Anoplura</taxon>
        <taxon>Pediculidae</taxon>
        <taxon>Pediculus</taxon>
    </lineage>
</organism>
<dbReference type="Gene3D" id="6.10.140.270">
    <property type="match status" value="1"/>
</dbReference>
<dbReference type="VEuPathDB" id="VectorBase:PHUM249350"/>
<dbReference type="PANTHER" id="PTHR15598">
    <property type="entry name" value="ENHANCER OF MRNA-DECAPPING PROTEIN 4"/>
    <property type="match status" value="1"/>
</dbReference>
<dbReference type="InterPro" id="IPR049404">
    <property type="entry name" value="EDC4_C"/>
</dbReference>
<dbReference type="EnsemblMetazoa" id="PHUM249350-RA">
    <property type="protein sequence ID" value="PHUM249350-PA"/>
    <property type="gene ID" value="PHUM249350"/>
</dbReference>
<dbReference type="GO" id="GO:0031087">
    <property type="term" value="P:deadenylation-independent decapping of nuclear-transcribed mRNA"/>
    <property type="evidence" value="ECO:0007669"/>
    <property type="project" value="InterPro"/>
</dbReference>
<dbReference type="InterPro" id="IPR044938">
    <property type="entry name" value="EDC4_C_sf"/>
</dbReference>
<dbReference type="GeneID" id="8238806"/>
<dbReference type="AlphaFoldDB" id="E0VJR5"/>
<evidence type="ECO:0000256" key="1">
    <source>
        <dbReference type="ARBA" id="ARBA00004201"/>
    </source>
</evidence>
<dbReference type="PANTHER" id="PTHR15598:SF5">
    <property type="entry name" value="ENHANCER OF MRNA-DECAPPING PROTEIN 4"/>
    <property type="match status" value="1"/>
</dbReference>
<dbReference type="GO" id="GO:0000932">
    <property type="term" value="C:P-body"/>
    <property type="evidence" value="ECO:0007669"/>
    <property type="project" value="UniProtKB-SubCell"/>
</dbReference>
<sequence length="299" mass="34002">MEVLSLSLLTTLRPNISEVCKDIFTQIVIPRCEKALDRIFLQVHETFTQGTTDYISQLQKELDKMRQQLVKGSELLAEYETSSRQTRDKLSLSLQSELQINIQKTLNSMQDYVNKKLTETIKDSISKEFQSHKSLIEDSVLSAVRSRAVTPASHIVDQMQIIQAQIMQLVATGQINAAFQQALSASDLNLVVYLCDKLNPEQLFRQNPCPLPQAVLLSLIQQLSADMTNHTDLKYKYLEEAIMNLDTNNSMTKEHLPGILSTLQKQLNSFLSHNPGSKYYRKIKMLLMMTQSLLPVPTK</sequence>
<keyword evidence="6" id="KW-0175">Coiled coil</keyword>
<dbReference type="InterPro" id="IPR045152">
    <property type="entry name" value="EDC4-like"/>
</dbReference>
<dbReference type="EMBL" id="AAZO01002890">
    <property type="status" value="NOT_ANNOTATED_CDS"/>
    <property type="molecule type" value="Genomic_DNA"/>
</dbReference>
<dbReference type="eggNOG" id="KOG1916">
    <property type="taxonomic scope" value="Eukaryota"/>
</dbReference>
<feature type="domain" description="Enhancer of mRNA-decapping protein 4 C-terminal" evidence="7">
    <location>
        <begin position="166"/>
        <end position="286"/>
    </location>
</feature>
<evidence type="ECO:0000313" key="8">
    <source>
        <dbReference type="EMBL" id="EEB13621.1"/>
    </source>
</evidence>
<protein>
    <recommendedName>
        <fullName evidence="7">Enhancer of mRNA-decapping protein 4 C-terminal domain-containing protein</fullName>
    </recommendedName>
</protein>
<dbReference type="FunFam" id="1.10.220.100:FF:000001">
    <property type="entry name" value="Enhancer of mRNA-decapping protein 4"/>
    <property type="match status" value="1"/>
</dbReference>
<dbReference type="InParanoid" id="E0VJR5"/>
<keyword evidence="5" id="KW-0677">Repeat</keyword>
<proteinExistence type="inferred from homology"/>
<dbReference type="RefSeq" id="XP_002426359.1">
    <property type="nucleotide sequence ID" value="XM_002426314.1"/>
</dbReference>
<keyword evidence="10" id="KW-1185">Reference proteome</keyword>
<comment type="subcellular location">
    <subcellularLocation>
        <location evidence="1">Cytoplasm</location>
        <location evidence="1">P-body</location>
    </subcellularLocation>
</comment>
<evidence type="ECO:0000256" key="5">
    <source>
        <dbReference type="ARBA" id="ARBA00022737"/>
    </source>
</evidence>
<dbReference type="EMBL" id="DS235226">
    <property type="protein sequence ID" value="EEB13621.1"/>
    <property type="molecule type" value="Genomic_DNA"/>
</dbReference>
<evidence type="ECO:0000256" key="6">
    <source>
        <dbReference type="ARBA" id="ARBA00023054"/>
    </source>
</evidence>
<dbReference type="KEGG" id="phu:Phum_PHUM249350"/>
<dbReference type="Gene3D" id="1.10.220.100">
    <property type="entry name" value="conserved c-terminal region of ge- 1"/>
    <property type="match status" value="1"/>
</dbReference>
<keyword evidence="3" id="KW-0963">Cytoplasm</keyword>
<dbReference type="OMA" id="FERNCEV"/>
<reference evidence="9" key="3">
    <citation type="submission" date="2021-02" db="UniProtKB">
        <authorList>
            <consortium name="EnsemblMetazoa"/>
        </authorList>
    </citation>
    <scope>IDENTIFICATION</scope>
    <source>
        <strain evidence="9">USDA</strain>
    </source>
</reference>
<comment type="similarity">
    <text evidence="2">Belongs to the WD repeat EDC4 family.</text>
</comment>
<gene>
    <name evidence="9" type="primary">8238806</name>
    <name evidence="8" type="ORF">Phum_PHUM249350</name>
</gene>
<evidence type="ECO:0000313" key="9">
    <source>
        <dbReference type="EnsemblMetazoa" id="PHUM249350-PA"/>
    </source>
</evidence>
<dbReference type="CTD" id="8238806"/>
<dbReference type="OrthoDB" id="21128at2759"/>
<evidence type="ECO:0000259" key="7">
    <source>
        <dbReference type="Pfam" id="PF21289"/>
    </source>
</evidence>
<evidence type="ECO:0000256" key="4">
    <source>
        <dbReference type="ARBA" id="ARBA00022574"/>
    </source>
</evidence>
<dbReference type="STRING" id="121224.E0VJR5"/>
<evidence type="ECO:0000313" key="10">
    <source>
        <dbReference type="Proteomes" id="UP000009046"/>
    </source>
</evidence>
<evidence type="ECO:0000256" key="2">
    <source>
        <dbReference type="ARBA" id="ARBA00009639"/>
    </source>
</evidence>
<dbReference type="Pfam" id="PF21289">
    <property type="entry name" value="EDC4_C"/>
    <property type="match status" value="1"/>
</dbReference>
<dbReference type="HOGENOM" id="CLU_931577_0_0_1"/>
<accession>E0VJR5</accession>